<feature type="compositionally biased region" description="Basic residues" evidence="1">
    <location>
        <begin position="1079"/>
        <end position="1113"/>
    </location>
</feature>
<feature type="region of interest" description="Disordered" evidence="1">
    <location>
        <begin position="1"/>
        <end position="26"/>
    </location>
</feature>
<feature type="compositionally biased region" description="Acidic residues" evidence="1">
    <location>
        <begin position="935"/>
        <end position="954"/>
    </location>
</feature>
<reference evidence="3" key="1">
    <citation type="submission" date="2022-06" db="EMBL/GenBank/DDBJ databases">
        <authorList>
            <person name="Berger JAMES D."/>
            <person name="Berger JAMES D."/>
        </authorList>
    </citation>
    <scope>NUCLEOTIDE SEQUENCE [LARGE SCALE GENOMIC DNA]</scope>
</reference>
<organism evidence="3 4">
    <name type="scientific">Trichobilharzia regenti</name>
    <name type="common">Nasal bird schistosome</name>
    <dbReference type="NCBI Taxonomy" id="157069"/>
    <lineage>
        <taxon>Eukaryota</taxon>
        <taxon>Metazoa</taxon>
        <taxon>Spiralia</taxon>
        <taxon>Lophotrochozoa</taxon>
        <taxon>Platyhelminthes</taxon>
        <taxon>Trematoda</taxon>
        <taxon>Digenea</taxon>
        <taxon>Strigeidida</taxon>
        <taxon>Schistosomatoidea</taxon>
        <taxon>Schistosomatidae</taxon>
        <taxon>Trichobilharzia</taxon>
    </lineage>
</organism>
<feature type="region of interest" description="Disordered" evidence="1">
    <location>
        <begin position="359"/>
        <end position="395"/>
    </location>
</feature>
<feature type="compositionally biased region" description="Low complexity" evidence="1">
    <location>
        <begin position="795"/>
        <end position="805"/>
    </location>
</feature>
<reference evidence="4" key="2">
    <citation type="submission" date="2023-11" db="UniProtKB">
        <authorList>
            <consortium name="WormBaseParasite"/>
        </authorList>
    </citation>
    <scope>IDENTIFICATION</scope>
</reference>
<keyword evidence="3" id="KW-1185">Reference proteome</keyword>
<dbReference type="PANTHER" id="PTHR13384:SF19">
    <property type="entry name" value="G PATCH DOMAIN-CONTAINING PROTEIN 1"/>
    <property type="match status" value="1"/>
</dbReference>
<dbReference type="GO" id="GO:0003723">
    <property type="term" value="F:RNA binding"/>
    <property type="evidence" value="ECO:0007669"/>
    <property type="project" value="TreeGrafter"/>
</dbReference>
<feature type="compositionally biased region" description="Low complexity" evidence="1">
    <location>
        <begin position="597"/>
        <end position="637"/>
    </location>
</feature>
<evidence type="ECO:0000256" key="1">
    <source>
        <dbReference type="SAM" id="MobiDB-lite"/>
    </source>
</evidence>
<dbReference type="InterPro" id="IPR011666">
    <property type="entry name" value="DUF1604"/>
</dbReference>
<feature type="region of interest" description="Disordered" evidence="1">
    <location>
        <begin position="935"/>
        <end position="975"/>
    </location>
</feature>
<feature type="compositionally biased region" description="Low complexity" evidence="1">
    <location>
        <begin position="1115"/>
        <end position="1132"/>
    </location>
</feature>
<feature type="compositionally biased region" description="Basic and acidic residues" evidence="1">
    <location>
        <begin position="90"/>
        <end position="104"/>
    </location>
</feature>
<accession>A0AA85JIZ5</accession>
<feature type="region of interest" description="Disordered" evidence="1">
    <location>
        <begin position="495"/>
        <end position="527"/>
    </location>
</feature>
<feature type="region of interest" description="Disordered" evidence="1">
    <location>
        <begin position="1050"/>
        <end position="1132"/>
    </location>
</feature>
<evidence type="ECO:0000259" key="2">
    <source>
        <dbReference type="Pfam" id="PF07713"/>
    </source>
</evidence>
<protein>
    <recommendedName>
        <fullName evidence="2">G patch domain-containing protein</fullName>
    </recommendedName>
</protein>
<dbReference type="Pfam" id="PF07713">
    <property type="entry name" value="DUF1604"/>
    <property type="match status" value="1"/>
</dbReference>
<dbReference type="PANTHER" id="PTHR13384">
    <property type="entry name" value="G PATCH DOMAIN-CONTAINING PROTEIN 1"/>
    <property type="match status" value="1"/>
</dbReference>
<sequence>MSSPVDPEDYSFVAYGDPFSDEEDEQSRFRGLALGKRRAIPSAYEQRVLNEKGRPMRFHGAFTGGFSAGYFNSVGSKEGFKPKSFYSSRKNRERDSDGKLAQRPEDFMDDEDFGEFGIAPRRIRPTHEFDDTHVRDTLQIALGDQSVIPQAGSLLKGLIVATRGTLAERLLRRLGWKNADSITLYNEDDDKVENLSKTKTVSSSTDADTFSREENNSSSSIMFAKISFSAKTNTFGLGYSPLDPEVAMGRRKANLHEQENLWSDRHPEESISALLNRQQKIRSDNEFILKSGLKRRGISGHAFGVGALEEEDADVYEQDRLAEYDWEIGGCESDNNDDDEEDEEQAEIEAARLGRLSSTIKKKSNSNSTGRGKIIDGWTAPSQNRESHKVNKSSSSLDALPGFRCSSGKQDDIKIHQTQVSLPPGYIPVFNPRCILNANTKDNILLNEDKNPHIKHDAVSRARLLQEDSVYEKLDYIQQLRLKAAAAGLPVPPLGSNPSPVVGGQQSSQSENSSELTACNPPLPSSSSNPTAGLLKIFKNDSNKQARFEAYQVLIRRGFAHEDAYSRCSVLLDLTNEEKEKEASSFQAIIKMNKPMTPSTHTTTTINNVTSSSNKVVHSMSPATSAANTSISTTPSNDPRDRSPLTNSLPLYKQQLISSKLALRFRSAGCMDISKELTEEEEKAQRAQVDSLDIVEPRDHAVATESYGALTRRRLKWHPDKLLCKRVNIPNPYPDSTFVGCPDERRPRNPFRQLHRKHGKSRFSDSASSSNDFSIFDLLDVNCTTIDQQSNSLMSTSGQQQISSDSDSDSVNDMHESGITSSSVLHNVSFEPNESIGASFQPRGKALFAALFQSLENQKTPEDTDKSVDMNDSVDRVLPNEDASQNVTERHEATSSVNRIVGPTLPQSGIDALTSDSNTPPMDLFKSIFASDEELSSSSLSEDEHDGDVVDDDDGDKHREGSLAISSNVKQSNTVSLSNDQSGLFKGHSLFSHLFEPDGDMHAPLSGLTRITTQPRDVIQKVDTPSQNNTNPDLLYGPDLPPNFSSAYEQINPTPSACDQGKPSTVPPSDILFVESHLVTHRSSSKHKKQKSSKKKHKSKNKKHHKKRSRKKSTSSESDNCDSLSTSSFSSS</sequence>
<proteinExistence type="predicted"/>
<feature type="region of interest" description="Disordered" evidence="1">
    <location>
        <begin position="792"/>
        <end position="816"/>
    </location>
</feature>
<feature type="domain" description="G patch" evidence="2">
    <location>
        <begin position="44"/>
        <end position="129"/>
    </location>
</feature>
<evidence type="ECO:0000313" key="3">
    <source>
        <dbReference type="Proteomes" id="UP000050795"/>
    </source>
</evidence>
<feature type="region of interest" description="Disordered" evidence="1">
    <location>
        <begin position="595"/>
        <end position="649"/>
    </location>
</feature>
<feature type="compositionally biased region" description="Low complexity" evidence="1">
    <location>
        <begin position="498"/>
        <end position="515"/>
    </location>
</feature>
<feature type="compositionally biased region" description="Polar residues" evidence="1">
    <location>
        <begin position="964"/>
        <end position="975"/>
    </location>
</feature>
<dbReference type="WBParaSite" id="TREG1_33830.1">
    <property type="protein sequence ID" value="TREG1_33830.1"/>
    <property type="gene ID" value="TREG1_33830"/>
</dbReference>
<name>A0AA85JIZ5_TRIRE</name>
<dbReference type="AlphaFoldDB" id="A0AA85JIZ5"/>
<dbReference type="Proteomes" id="UP000050795">
    <property type="component" value="Unassembled WGS sequence"/>
</dbReference>
<feature type="region of interest" description="Disordered" evidence="1">
    <location>
        <begin position="82"/>
        <end position="104"/>
    </location>
</feature>
<dbReference type="GO" id="GO:0006397">
    <property type="term" value="P:mRNA processing"/>
    <property type="evidence" value="ECO:0007669"/>
    <property type="project" value="InterPro"/>
</dbReference>
<evidence type="ECO:0000313" key="4">
    <source>
        <dbReference type="WBParaSite" id="TREG1_33830.1"/>
    </source>
</evidence>
<dbReference type="GO" id="GO:0005634">
    <property type="term" value="C:nucleus"/>
    <property type="evidence" value="ECO:0007669"/>
    <property type="project" value="TreeGrafter"/>
</dbReference>